<dbReference type="EMBL" id="BSST01000001">
    <property type="protein sequence ID" value="GLX77059.1"/>
    <property type="molecule type" value="Genomic_DNA"/>
</dbReference>
<proteinExistence type="predicted"/>
<organism evidence="2 3">
    <name type="scientific">Thalassotalea insulae</name>
    <dbReference type="NCBI Taxonomy" id="2056778"/>
    <lineage>
        <taxon>Bacteria</taxon>
        <taxon>Pseudomonadati</taxon>
        <taxon>Pseudomonadota</taxon>
        <taxon>Gammaproteobacteria</taxon>
        <taxon>Alteromonadales</taxon>
        <taxon>Colwelliaceae</taxon>
        <taxon>Thalassotalea</taxon>
    </lineage>
</organism>
<evidence type="ECO:0000313" key="3">
    <source>
        <dbReference type="Proteomes" id="UP001157186"/>
    </source>
</evidence>
<evidence type="ECO:0008006" key="4">
    <source>
        <dbReference type="Google" id="ProtNLM"/>
    </source>
</evidence>
<name>A0ABQ6GP26_9GAMM</name>
<dbReference type="RefSeq" id="WP_284242888.1">
    <property type="nucleotide sequence ID" value="NZ_BSST01000001.1"/>
</dbReference>
<comment type="caution">
    <text evidence="2">The sequence shown here is derived from an EMBL/GenBank/DDBJ whole genome shotgun (WGS) entry which is preliminary data.</text>
</comment>
<dbReference type="Pfam" id="PF11101">
    <property type="entry name" value="DUF2884"/>
    <property type="match status" value="1"/>
</dbReference>
<gene>
    <name evidence="2" type="ORF">tinsulaeT_03990</name>
</gene>
<feature type="chain" id="PRO_5045238297" description="DUF2884 family protein" evidence="1">
    <location>
        <begin position="28"/>
        <end position="265"/>
    </location>
</feature>
<accession>A0ABQ6GP26</accession>
<dbReference type="InterPro" id="IPR021307">
    <property type="entry name" value="DUF2884"/>
</dbReference>
<sequence>MTAKNILLKTRALLPIFSLLALPLAHAEQCDININYGVVIDPVHIRVLEQGITYIQINHDNQLFIQGREVPLSSSQQATLSQYASDIRQQFPEIVSLAIEGVDVGLKAINKVIAGVTGENSSSHQKLQKKFEQLKWQLRMRLNQSAENFYIAPQEFDDFGEMFADQFEKEIESLITESIGSILFTVGEAIENHERAKEQEPGYSFEQRIEQMGSELELEMSSKVNALEAQADKFCDKLKEINGIEAQLIQQIPELAGFDLISSSD</sequence>
<keyword evidence="1" id="KW-0732">Signal</keyword>
<reference evidence="2 3" key="1">
    <citation type="submission" date="2023-03" db="EMBL/GenBank/DDBJ databases">
        <title>Draft genome sequence of Thalassotalea insulae KCTC 62186T.</title>
        <authorList>
            <person name="Sawabe T."/>
        </authorList>
    </citation>
    <scope>NUCLEOTIDE SEQUENCE [LARGE SCALE GENOMIC DNA]</scope>
    <source>
        <strain evidence="2 3">KCTC 62186</strain>
    </source>
</reference>
<evidence type="ECO:0000256" key="1">
    <source>
        <dbReference type="SAM" id="SignalP"/>
    </source>
</evidence>
<keyword evidence="3" id="KW-1185">Reference proteome</keyword>
<protein>
    <recommendedName>
        <fullName evidence="4">DUF2884 family protein</fullName>
    </recommendedName>
</protein>
<evidence type="ECO:0000313" key="2">
    <source>
        <dbReference type="EMBL" id="GLX77059.1"/>
    </source>
</evidence>
<feature type="signal peptide" evidence="1">
    <location>
        <begin position="1"/>
        <end position="27"/>
    </location>
</feature>
<dbReference type="Proteomes" id="UP001157186">
    <property type="component" value="Unassembled WGS sequence"/>
</dbReference>